<feature type="transmembrane region" description="Helical" evidence="2">
    <location>
        <begin position="31"/>
        <end position="50"/>
    </location>
</feature>
<dbReference type="STRING" id="320771.Cflav_PD0321"/>
<dbReference type="AlphaFoldDB" id="B9XS57"/>
<feature type="transmembrane region" description="Helical" evidence="2">
    <location>
        <begin position="229"/>
        <end position="248"/>
    </location>
</feature>
<organism evidence="3 4">
    <name type="scientific">Pedosphaera parvula (strain Ellin514)</name>
    <dbReference type="NCBI Taxonomy" id="320771"/>
    <lineage>
        <taxon>Bacteria</taxon>
        <taxon>Pseudomonadati</taxon>
        <taxon>Verrucomicrobiota</taxon>
        <taxon>Pedosphaerae</taxon>
        <taxon>Pedosphaerales</taxon>
        <taxon>Pedosphaeraceae</taxon>
        <taxon>Pedosphaera</taxon>
    </lineage>
</organism>
<reference evidence="3 4" key="1">
    <citation type="journal article" date="2011" name="J. Bacteriol.">
        <title>Genome sequence of 'Pedosphaera parvula' Ellin514, an aerobic Verrucomicrobial isolate from pasture soil.</title>
        <authorList>
            <person name="Kant R."/>
            <person name="van Passel M.W."/>
            <person name="Sangwan P."/>
            <person name="Palva A."/>
            <person name="Lucas S."/>
            <person name="Copeland A."/>
            <person name="Lapidus A."/>
            <person name="Glavina Del Rio T."/>
            <person name="Dalin E."/>
            <person name="Tice H."/>
            <person name="Bruce D."/>
            <person name="Goodwin L."/>
            <person name="Pitluck S."/>
            <person name="Chertkov O."/>
            <person name="Larimer F.W."/>
            <person name="Land M.L."/>
            <person name="Hauser L."/>
            <person name="Brettin T.S."/>
            <person name="Detter J.C."/>
            <person name="Han S."/>
            <person name="de Vos W.M."/>
            <person name="Janssen P.H."/>
            <person name="Smidt H."/>
        </authorList>
    </citation>
    <scope>NUCLEOTIDE SEQUENCE [LARGE SCALE GENOMIC DNA]</scope>
    <source>
        <strain evidence="3 4">Ellin514</strain>
    </source>
</reference>
<protein>
    <submittedName>
        <fullName evidence="3">Uncharacterized protein</fullName>
    </submittedName>
</protein>
<feature type="transmembrane region" description="Helical" evidence="2">
    <location>
        <begin position="156"/>
        <end position="181"/>
    </location>
</feature>
<evidence type="ECO:0000256" key="1">
    <source>
        <dbReference type="SAM" id="MobiDB-lite"/>
    </source>
</evidence>
<feature type="region of interest" description="Disordered" evidence="1">
    <location>
        <begin position="267"/>
        <end position="307"/>
    </location>
</feature>
<evidence type="ECO:0000313" key="3">
    <source>
        <dbReference type="EMBL" id="EEF57312.1"/>
    </source>
</evidence>
<name>B9XS57_PEDPL</name>
<keyword evidence="2" id="KW-0812">Transmembrane</keyword>
<gene>
    <name evidence="3" type="ORF">Cflav_PD0321</name>
</gene>
<keyword evidence="2" id="KW-0472">Membrane</keyword>
<sequence>MSNTVQNGSQAWEPLTPRGVASFARASIGRLWFVQLIVAALAAATIGWFFNTSIFPVVRQAIQQLPLEGEIRFHQLSWSGDSPLELAESHLLGIAVDLDHTGRIGREPNFQIEFGRDDLRVFGLLGEFSFDYPSGWRVGFNRKELEPWWGAREPGMLMIITLATIVGLMICWTVLATLYFVPIKIISFFQNRDLQWRGSWKLAGAAQMPGALFFTCVVVAFTLNWFDLIGLAGFAVIHLLIGWLYLFVSPLFLSRDPLVAPATTNPFIKEGSSQKGAVPKNPFSKSPHAEPEQSQSTSQPAEEKPIA</sequence>
<feature type="transmembrane region" description="Helical" evidence="2">
    <location>
        <begin position="202"/>
        <end position="223"/>
    </location>
</feature>
<dbReference type="RefSeq" id="WP_007418640.1">
    <property type="nucleotide sequence ID" value="NZ_ABOX02000074.1"/>
</dbReference>
<dbReference type="OrthoDB" id="9835424at2"/>
<accession>B9XS57</accession>
<dbReference type="EMBL" id="ABOX02000074">
    <property type="protein sequence ID" value="EEF57312.1"/>
    <property type="molecule type" value="Genomic_DNA"/>
</dbReference>
<evidence type="ECO:0000313" key="4">
    <source>
        <dbReference type="Proteomes" id="UP000003688"/>
    </source>
</evidence>
<proteinExistence type="predicted"/>
<evidence type="ECO:0000256" key="2">
    <source>
        <dbReference type="SAM" id="Phobius"/>
    </source>
</evidence>
<comment type="caution">
    <text evidence="3">The sequence shown here is derived from an EMBL/GenBank/DDBJ whole genome shotgun (WGS) entry which is preliminary data.</text>
</comment>
<keyword evidence="2" id="KW-1133">Transmembrane helix</keyword>
<dbReference type="Proteomes" id="UP000003688">
    <property type="component" value="Unassembled WGS sequence"/>
</dbReference>
<keyword evidence="4" id="KW-1185">Reference proteome</keyword>